<feature type="domain" description="TGF-beta propeptide" evidence="1">
    <location>
        <begin position="44"/>
        <end position="133"/>
    </location>
</feature>
<dbReference type="GeneID" id="103213613"/>
<dbReference type="AlphaFoldDB" id="A0A8B7BC02"/>
<name>A0A8B7BC02_ORYAF</name>
<evidence type="ECO:0000313" key="3">
    <source>
        <dbReference type="RefSeq" id="XP_007957534.1"/>
    </source>
</evidence>
<dbReference type="InterPro" id="IPR003942">
    <property type="entry name" value="LRDF"/>
</dbReference>
<reference evidence="3" key="1">
    <citation type="submission" date="2025-08" db="UniProtKB">
        <authorList>
            <consortium name="RefSeq"/>
        </authorList>
    </citation>
    <scope>IDENTIFICATION</scope>
</reference>
<dbReference type="GO" id="GO:0005160">
    <property type="term" value="F:transforming growth factor beta receptor binding"/>
    <property type="evidence" value="ECO:0007669"/>
    <property type="project" value="InterPro"/>
</dbReference>
<evidence type="ECO:0000313" key="2">
    <source>
        <dbReference type="Proteomes" id="UP000694850"/>
    </source>
</evidence>
<proteinExistence type="predicted"/>
<dbReference type="Gene3D" id="2.60.120.970">
    <property type="match status" value="1"/>
</dbReference>
<sequence length="134" mass="15404">HVRTQYVALLQHSHGVLSRGKRFSQKFREVAGRLLTSEASTHLLAFSMEQRLPPNSELVQAVLRLFQEPVPKATLHKHERLFPRSARARVTVEWLRVRNDGANRTSLIDSRLVSLHESGWKAFDVTEAVSLWQQ</sequence>
<organism evidence="2 3">
    <name type="scientific">Orycteropus afer afer</name>
    <dbReference type="NCBI Taxonomy" id="1230840"/>
    <lineage>
        <taxon>Eukaryota</taxon>
        <taxon>Metazoa</taxon>
        <taxon>Chordata</taxon>
        <taxon>Craniata</taxon>
        <taxon>Vertebrata</taxon>
        <taxon>Euteleostomi</taxon>
        <taxon>Mammalia</taxon>
        <taxon>Eutheria</taxon>
        <taxon>Afrotheria</taxon>
        <taxon>Tubulidentata</taxon>
        <taxon>Orycteropodidae</taxon>
        <taxon>Orycteropus</taxon>
    </lineage>
</organism>
<dbReference type="PRINTS" id="PR01427">
    <property type="entry name" value="TGFBETA4"/>
</dbReference>
<evidence type="ECO:0000259" key="1">
    <source>
        <dbReference type="Pfam" id="PF00688"/>
    </source>
</evidence>
<dbReference type="OrthoDB" id="10019514at2759"/>
<protein>
    <submittedName>
        <fullName evidence="3">Left-right determination factor 1-like</fullName>
    </submittedName>
</protein>
<dbReference type="Pfam" id="PF00688">
    <property type="entry name" value="TGFb_propeptide"/>
    <property type="match status" value="1"/>
</dbReference>
<keyword evidence="2" id="KW-1185">Reference proteome</keyword>
<feature type="non-terminal residue" evidence="3">
    <location>
        <position position="1"/>
    </location>
</feature>
<dbReference type="InterPro" id="IPR001111">
    <property type="entry name" value="TGF-b_propeptide"/>
</dbReference>
<accession>A0A8B7BC02</accession>
<gene>
    <name evidence="3" type="primary">LOC103213613</name>
</gene>
<feature type="non-terminal residue" evidence="3">
    <location>
        <position position="134"/>
    </location>
</feature>
<dbReference type="Proteomes" id="UP000694850">
    <property type="component" value="Unplaced"/>
</dbReference>
<dbReference type="RefSeq" id="XP_007957534.1">
    <property type="nucleotide sequence ID" value="XM_007959343.1"/>
</dbReference>